<keyword evidence="4" id="KW-1185">Reference proteome</keyword>
<proteinExistence type="predicted"/>
<accession>A0ABU8YFF3</accession>
<dbReference type="Proteomes" id="UP001370299">
    <property type="component" value="Unassembled WGS sequence"/>
</dbReference>
<dbReference type="EMBL" id="JBBLYY010000078">
    <property type="protein sequence ID" value="MEK0173248.1"/>
    <property type="molecule type" value="Genomic_DNA"/>
</dbReference>
<feature type="domain" description="Isochorismatase-like" evidence="2">
    <location>
        <begin position="4"/>
        <end position="176"/>
    </location>
</feature>
<dbReference type="InterPro" id="IPR050272">
    <property type="entry name" value="Isochorismatase-like_hydrls"/>
</dbReference>
<keyword evidence="1 3" id="KW-0378">Hydrolase</keyword>
<sequence>MTRALLLVDIQLDYFPGGAFPLVEPEAAAAAARTVLESFRAAGDLVVHVFHVSTDPDATFFVPGTPGLDFHPSVAPVDGETIVEKHAPNSFIGTGLQELLTDVGVDEVTIVGMMSSMCIDSTTRAAHELGFTATVVADACAAPDLTSGGVTVPGASVHAAFMAALDGSFATVTTSDALSR</sequence>
<evidence type="ECO:0000313" key="3">
    <source>
        <dbReference type="EMBL" id="MEK0173248.1"/>
    </source>
</evidence>
<evidence type="ECO:0000256" key="1">
    <source>
        <dbReference type="ARBA" id="ARBA00022801"/>
    </source>
</evidence>
<dbReference type="RefSeq" id="WP_340196271.1">
    <property type="nucleotide sequence ID" value="NZ_JBBKAP010000021.1"/>
</dbReference>
<name>A0ABU8YFF3_9MICO</name>
<organism evidence="3 4">
    <name type="scientific">Curtobacterium citreum</name>
    <dbReference type="NCBI Taxonomy" id="2036"/>
    <lineage>
        <taxon>Bacteria</taxon>
        <taxon>Bacillati</taxon>
        <taxon>Actinomycetota</taxon>
        <taxon>Actinomycetes</taxon>
        <taxon>Micrococcales</taxon>
        <taxon>Microbacteriaceae</taxon>
        <taxon>Curtobacterium</taxon>
    </lineage>
</organism>
<dbReference type="Gene3D" id="3.40.50.850">
    <property type="entry name" value="Isochorismatase-like"/>
    <property type="match status" value="1"/>
</dbReference>
<dbReference type="PANTHER" id="PTHR43540">
    <property type="entry name" value="PEROXYUREIDOACRYLATE/UREIDOACRYLATE AMIDOHYDROLASE-RELATED"/>
    <property type="match status" value="1"/>
</dbReference>
<protein>
    <submittedName>
        <fullName evidence="3">Cysteine hydrolase family protein</fullName>
        <ecNumber evidence="3">3.-.-.-</ecNumber>
    </submittedName>
</protein>
<dbReference type="EC" id="3.-.-.-" evidence="3"/>
<comment type="caution">
    <text evidence="3">The sequence shown here is derived from an EMBL/GenBank/DDBJ whole genome shotgun (WGS) entry which is preliminary data.</text>
</comment>
<dbReference type="InterPro" id="IPR036380">
    <property type="entry name" value="Isochorismatase-like_sf"/>
</dbReference>
<dbReference type="Pfam" id="PF00857">
    <property type="entry name" value="Isochorismatase"/>
    <property type="match status" value="1"/>
</dbReference>
<dbReference type="GO" id="GO:0016787">
    <property type="term" value="F:hydrolase activity"/>
    <property type="evidence" value="ECO:0007669"/>
    <property type="project" value="UniProtKB-KW"/>
</dbReference>
<evidence type="ECO:0000313" key="4">
    <source>
        <dbReference type="Proteomes" id="UP001370299"/>
    </source>
</evidence>
<dbReference type="CDD" id="cd01014">
    <property type="entry name" value="nicotinamidase_related"/>
    <property type="match status" value="1"/>
</dbReference>
<reference evidence="3 4" key="1">
    <citation type="submission" date="2024-03" db="EMBL/GenBank/DDBJ databases">
        <title>Whole genomes of four grape xylem sap localized bacterial endophytes.</title>
        <authorList>
            <person name="Kumar G."/>
            <person name="Savka M.A."/>
        </authorList>
    </citation>
    <scope>NUCLEOTIDE SEQUENCE [LARGE SCALE GENOMIC DNA]</scope>
    <source>
        <strain evidence="3 4">RIT_GXS8</strain>
    </source>
</reference>
<dbReference type="InterPro" id="IPR000868">
    <property type="entry name" value="Isochorismatase-like_dom"/>
</dbReference>
<dbReference type="PANTHER" id="PTHR43540:SF1">
    <property type="entry name" value="ISOCHORISMATASE HYDROLASE"/>
    <property type="match status" value="1"/>
</dbReference>
<evidence type="ECO:0000259" key="2">
    <source>
        <dbReference type="Pfam" id="PF00857"/>
    </source>
</evidence>
<gene>
    <name evidence="3" type="ORF">WMN62_17365</name>
</gene>
<dbReference type="SUPFAM" id="SSF52499">
    <property type="entry name" value="Isochorismatase-like hydrolases"/>
    <property type="match status" value="1"/>
</dbReference>